<evidence type="ECO:0000313" key="3">
    <source>
        <dbReference type="Proteomes" id="UP000657385"/>
    </source>
</evidence>
<dbReference type="AlphaFoldDB" id="A0A931AXC5"/>
<keyword evidence="1" id="KW-0472">Membrane</keyword>
<keyword evidence="3" id="KW-1185">Reference proteome</keyword>
<evidence type="ECO:0000256" key="1">
    <source>
        <dbReference type="SAM" id="Phobius"/>
    </source>
</evidence>
<sequence>MPGMGSMPGMGGGGAAGAGGVSAADAVMFLAMWAGMVIAMMLPVAVPLVAAHRFVTRTRGRAGTVATAVFIAGYLLVWMVSGLVPLLLMVAERAVVPSGAGVWRTAGTGLVIAAAGAFQFTGLKTRCLTVCRSPLSFVLTHDFTAGTAGTLRAGALNGLYCLGCCWALMLVQAAVGLSNLLWMGALTLLFLAERVLRTGRVIARAAGGVMVVLGVALMLEPLVHTPVAALVG</sequence>
<feature type="transmembrane region" description="Helical" evidence="1">
    <location>
        <begin position="102"/>
        <end position="123"/>
    </location>
</feature>
<name>A0A931AXC5_9ACTN</name>
<feature type="transmembrane region" description="Helical" evidence="1">
    <location>
        <begin position="201"/>
        <end position="219"/>
    </location>
</feature>
<accession>A0A931AXC5</accession>
<comment type="caution">
    <text evidence="2">The sequence shown here is derived from an EMBL/GenBank/DDBJ whole genome shotgun (WGS) entry which is preliminary data.</text>
</comment>
<keyword evidence="1" id="KW-1133">Transmembrane helix</keyword>
<proteinExistence type="predicted"/>
<evidence type="ECO:0000313" key="2">
    <source>
        <dbReference type="EMBL" id="MBF9067124.1"/>
    </source>
</evidence>
<protein>
    <submittedName>
        <fullName evidence="2">DUF2182 domain-containing protein</fullName>
    </submittedName>
</protein>
<feature type="transmembrane region" description="Helical" evidence="1">
    <location>
        <begin position="33"/>
        <end position="55"/>
    </location>
</feature>
<dbReference type="EMBL" id="JADPRT010000001">
    <property type="protein sequence ID" value="MBF9067124.1"/>
    <property type="molecule type" value="Genomic_DNA"/>
</dbReference>
<reference evidence="2" key="1">
    <citation type="submission" date="2020-11" db="EMBL/GenBank/DDBJ databases">
        <title>Isolation and identification of active actinomycetes.</title>
        <authorList>
            <person name="Yu B."/>
        </authorList>
    </citation>
    <scope>NUCLEOTIDE SEQUENCE</scope>
    <source>
        <strain evidence="2">NEAU-YB345</strain>
    </source>
</reference>
<feature type="transmembrane region" description="Helical" evidence="1">
    <location>
        <begin position="67"/>
        <end position="90"/>
    </location>
</feature>
<dbReference type="Pfam" id="PF09948">
    <property type="entry name" value="PpoB2"/>
    <property type="match status" value="1"/>
</dbReference>
<keyword evidence="1" id="KW-0812">Transmembrane</keyword>
<dbReference type="Proteomes" id="UP000657385">
    <property type="component" value="Unassembled WGS sequence"/>
</dbReference>
<dbReference type="InterPro" id="IPR018688">
    <property type="entry name" value="PpoB2-like"/>
</dbReference>
<organism evidence="2 3">
    <name type="scientific">Streptacidiphilus fuscans</name>
    <dbReference type="NCBI Taxonomy" id="2789292"/>
    <lineage>
        <taxon>Bacteria</taxon>
        <taxon>Bacillati</taxon>
        <taxon>Actinomycetota</taxon>
        <taxon>Actinomycetes</taxon>
        <taxon>Kitasatosporales</taxon>
        <taxon>Streptomycetaceae</taxon>
        <taxon>Streptacidiphilus</taxon>
    </lineage>
</organism>
<gene>
    <name evidence="2" type="ORF">I2501_03590</name>
</gene>